<keyword evidence="2" id="KW-1185">Reference proteome</keyword>
<organism evidence="1 2">
    <name type="scientific">Roseivirga echinicomitans</name>
    <dbReference type="NCBI Taxonomy" id="296218"/>
    <lineage>
        <taxon>Bacteria</taxon>
        <taxon>Pseudomonadati</taxon>
        <taxon>Bacteroidota</taxon>
        <taxon>Cytophagia</taxon>
        <taxon>Cytophagales</taxon>
        <taxon>Roseivirgaceae</taxon>
        <taxon>Roseivirga</taxon>
    </lineage>
</organism>
<dbReference type="RefSeq" id="WP_068411574.1">
    <property type="nucleotide sequence ID" value="NZ_LRDB01000002.1"/>
</dbReference>
<gene>
    <name evidence="1" type="ORF">AWN68_12740</name>
</gene>
<name>A0A150XVD0_9BACT</name>
<sequence length="437" mass="50021">MTDSANQKVLIITYYWPPSAGGGVQRWLKFSKYLPEYGWEPVIFTPENPDFDLKDDSLVKDVSPQTEVLKFPIWEPYSIFKKLSGRKELKQGQVLEGGKKSLLSKLAIWLRGNVFIPDPKVFWAKPSADYIATILESNNIKTIVTTGPPHSMHLIGLKLKMKNPAITWVADFRDPWSKWDILNKFNMTALVWQKQRNLEQQVIRAADCVLTVSESWKSDFEKLGARRVKAITNGFDEEDFNTSISAPHPNKFRISHVGMLNVFRNPEWFWKLLNEMVASDEFGDDLEIEFVGILSDDVFTTFESHAHLMPLIRKHNYLPHSEVLEKYQQSSVLLLLQNNSENAKGHLPGKLFEYLGASRRILCVGNKESDLAEILNKTKSGSVFEQTDEDLLKSFLREAYQGWKGENSSSNAQGISRFGRKRLTKELSELLNSFGTR</sequence>
<proteinExistence type="predicted"/>
<evidence type="ECO:0000313" key="1">
    <source>
        <dbReference type="EMBL" id="KYG82653.1"/>
    </source>
</evidence>
<dbReference type="EMBL" id="LRDB01000002">
    <property type="protein sequence ID" value="KYG82653.1"/>
    <property type="molecule type" value="Genomic_DNA"/>
</dbReference>
<protein>
    <submittedName>
        <fullName evidence="1">Uncharacterized protein</fullName>
    </submittedName>
</protein>
<dbReference type="Gene3D" id="3.40.50.2000">
    <property type="entry name" value="Glycogen Phosphorylase B"/>
    <property type="match status" value="2"/>
</dbReference>
<accession>A0A150XVD0</accession>
<reference evidence="1 2" key="1">
    <citation type="submission" date="2016-01" db="EMBL/GenBank/DDBJ databases">
        <title>Genome sequencing of Roseivirga echinicomitans KMM 6058.</title>
        <authorList>
            <person name="Selvaratnam C."/>
            <person name="Thevarajoo S."/>
            <person name="Goh K.M."/>
            <person name="Ee R."/>
            <person name="Chan K.-G."/>
            <person name="Chong C.S."/>
        </authorList>
    </citation>
    <scope>NUCLEOTIDE SEQUENCE [LARGE SCALE GENOMIC DNA]</scope>
    <source>
        <strain evidence="1 2">KMM 6058</strain>
    </source>
</reference>
<dbReference type="SUPFAM" id="SSF53756">
    <property type="entry name" value="UDP-Glycosyltransferase/glycogen phosphorylase"/>
    <property type="match status" value="1"/>
</dbReference>
<dbReference type="Proteomes" id="UP000075615">
    <property type="component" value="Unassembled WGS sequence"/>
</dbReference>
<evidence type="ECO:0000313" key="2">
    <source>
        <dbReference type="Proteomes" id="UP000075615"/>
    </source>
</evidence>
<dbReference type="STRING" id="296218.AWN68_12740"/>
<dbReference type="OrthoDB" id="9794575at2"/>
<dbReference type="AlphaFoldDB" id="A0A150XVD0"/>
<comment type="caution">
    <text evidence="1">The sequence shown here is derived from an EMBL/GenBank/DDBJ whole genome shotgun (WGS) entry which is preliminary data.</text>
</comment>